<accession>A0A0M9VPJ7</accession>
<dbReference type="VEuPathDB" id="FungiDB:Malapachy_0684"/>
<dbReference type="GeneID" id="28727074"/>
<dbReference type="RefSeq" id="XP_017992121.1">
    <property type="nucleotide sequence ID" value="XM_018135199.1"/>
</dbReference>
<name>A0A0M9VPJ7_9BASI</name>
<dbReference type="AlphaFoldDB" id="A0A0M9VPJ7"/>
<sequence length="655" mass="72716">MQVVLPSELQTQILLLACRADEEDAKPISSLHQILESLDPPGFEPVSRTWALTYDPMALQQLMVLNRAFYAIGATLLYRSIAIYRPSQLSLLLRTLAERPILGKSIKHLYIGAVNLASERLMHNLAAGFASYEQAFGIETDVQRVRTYHACTSKGSLLPHAMELDMAEVLAIQAGPAEAQGIDIRHPRMDLHGDTISLHEWVLRLYEARACLHWLRMLVRDERARELRRWHASPYNVEARTYTLRAGSPHAMAHVDSFEHHGVDTSDPFSPRPLHLRRAGTRHDPMDWADAGDILFSLPASDDDVHITLVWHVLQELDTDILPRWLSVLVAKALAYGRWLAMDMVREHTPTPDVNASDLAPLPPAWPFFARDRFDDICLYAHSGVVHWVCLTDGEEPVIDEADANVWASTGRHGEQAIWESWPRFPFGISMAQWQVPLRGSTALPYVPSPPQHTLGGLVQSVQALLGMTPELEVLGLSGVLERAVAGHRASVALPRLRWLSVGPPPPFWAHALQWGDASHTLLTTLRHISVTGCMLLGDEARALGGVAGTLPHLTSVTWSMHLGAMDHGGVGVIAAMAIILGVEIPGVVPAPPANLPRRGVQRLHMILTQRDYDRIQATAPPYLLEDTRLHMEISTAKGPIHPIVHEWACQTLFT</sequence>
<evidence type="ECO:0000313" key="2">
    <source>
        <dbReference type="Proteomes" id="UP000037751"/>
    </source>
</evidence>
<protein>
    <submittedName>
        <fullName evidence="1">Uncharacterized protein</fullName>
    </submittedName>
</protein>
<gene>
    <name evidence="1" type="ORF">Malapachy_0684</name>
</gene>
<organism evidence="1 2">
    <name type="scientific">Malassezia pachydermatis</name>
    <dbReference type="NCBI Taxonomy" id="77020"/>
    <lineage>
        <taxon>Eukaryota</taxon>
        <taxon>Fungi</taxon>
        <taxon>Dikarya</taxon>
        <taxon>Basidiomycota</taxon>
        <taxon>Ustilaginomycotina</taxon>
        <taxon>Malasseziomycetes</taxon>
        <taxon>Malasseziales</taxon>
        <taxon>Malasseziaceae</taxon>
        <taxon>Malassezia</taxon>
    </lineage>
</organism>
<evidence type="ECO:0000313" key="1">
    <source>
        <dbReference type="EMBL" id="KOS14489.1"/>
    </source>
</evidence>
<dbReference type="EMBL" id="LGAV01000003">
    <property type="protein sequence ID" value="KOS14489.1"/>
    <property type="molecule type" value="Genomic_DNA"/>
</dbReference>
<proteinExistence type="predicted"/>
<comment type="caution">
    <text evidence="1">The sequence shown here is derived from an EMBL/GenBank/DDBJ whole genome shotgun (WGS) entry which is preliminary data.</text>
</comment>
<dbReference type="Proteomes" id="UP000037751">
    <property type="component" value="Unassembled WGS sequence"/>
</dbReference>
<dbReference type="OrthoDB" id="2549886at2759"/>
<keyword evidence="2" id="KW-1185">Reference proteome</keyword>
<reference evidence="1 2" key="1">
    <citation type="submission" date="2015-07" db="EMBL/GenBank/DDBJ databases">
        <title>Draft Genome Sequence of Malassezia furfur CBS1878 and Malassezia pachydermatis CBS1879.</title>
        <authorList>
            <person name="Triana S."/>
            <person name="Ohm R."/>
            <person name="Gonzalez A."/>
            <person name="DeCock H."/>
            <person name="Restrepo S."/>
            <person name="Celis A."/>
        </authorList>
    </citation>
    <scope>NUCLEOTIDE SEQUENCE [LARGE SCALE GENOMIC DNA]</scope>
    <source>
        <strain evidence="1 2">CBS 1879</strain>
    </source>
</reference>